<dbReference type="GO" id="GO:0006103">
    <property type="term" value="P:2-oxoglutarate metabolic process"/>
    <property type="evidence" value="ECO:0007669"/>
    <property type="project" value="TreeGrafter"/>
</dbReference>
<evidence type="ECO:0000259" key="17">
    <source>
        <dbReference type="Pfam" id="PF02852"/>
    </source>
</evidence>
<evidence type="ECO:0000256" key="9">
    <source>
        <dbReference type="ARBA" id="ARBA00023027"/>
    </source>
</evidence>
<feature type="domain" description="FAD/NAD(P)-binding" evidence="18">
    <location>
        <begin position="5"/>
        <end position="339"/>
    </location>
</feature>
<evidence type="ECO:0000259" key="18">
    <source>
        <dbReference type="Pfam" id="PF07992"/>
    </source>
</evidence>
<name>A0A5R9GF67_9BACL</name>
<evidence type="ECO:0000256" key="3">
    <source>
        <dbReference type="ARBA" id="ARBA00012608"/>
    </source>
</evidence>
<dbReference type="Pfam" id="PF02852">
    <property type="entry name" value="Pyr_redox_dim"/>
    <property type="match status" value="1"/>
</dbReference>
<evidence type="ECO:0000256" key="4">
    <source>
        <dbReference type="ARBA" id="ARBA00016961"/>
    </source>
</evidence>
<keyword evidence="7 14" id="KW-0274">FAD</keyword>
<comment type="catalytic activity">
    <reaction evidence="12 16">
        <text>N(6)-[(R)-dihydrolipoyl]-L-lysyl-[protein] + NAD(+) = N(6)-[(R)-lipoyl]-L-lysyl-[protein] + NADH + H(+)</text>
        <dbReference type="Rhea" id="RHEA:15045"/>
        <dbReference type="Rhea" id="RHEA-COMP:10474"/>
        <dbReference type="Rhea" id="RHEA-COMP:10475"/>
        <dbReference type="ChEBI" id="CHEBI:15378"/>
        <dbReference type="ChEBI" id="CHEBI:57540"/>
        <dbReference type="ChEBI" id="CHEBI:57945"/>
        <dbReference type="ChEBI" id="CHEBI:83099"/>
        <dbReference type="ChEBI" id="CHEBI:83100"/>
        <dbReference type="EC" id="1.8.1.4"/>
    </reaction>
</comment>
<dbReference type="InterPro" id="IPR012999">
    <property type="entry name" value="Pyr_OxRdtase_I_AS"/>
</dbReference>
<evidence type="ECO:0000256" key="5">
    <source>
        <dbReference type="ARBA" id="ARBA00022490"/>
    </source>
</evidence>
<feature type="binding site" evidence="14">
    <location>
        <position position="51"/>
    </location>
    <ligand>
        <name>FAD</name>
        <dbReference type="ChEBI" id="CHEBI:57692"/>
    </ligand>
</feature>
<keyword evidence="8 16" id="KW-0560">Oxidoreductase</keyword>
<dbReference type="InterPro" id="IPR023753">
    <property type="entry name" value="FAD/NAD-binding_dom"/>
</dbReference>
<dbReference type="GO" id="GO:0050660">
    <property type="term" value="F:flavin adenine dinucleotide binding"/>
    <property type="evidence" value="ECO:0007669"/>
    <property type="project" value="InterPro"/>
</dbReference>
<dbReference type="InterPro" id="IPR006258">
    <property type="entry name" value="Lipoamide_DH"/>
</dbReference>
<keyword evidence="10" id="KW-1015">Disulfide bond</keyword>
<protein>
    <recommendedName>
        <fullName evidence="4 16">Dihydrolipoyl dehydrogenase</fullName>
        <ecNumber evidence="3 16">1.8.1.4</ecNumber>
    </recommendedName>
</protein>
<dbReference type="GO" id="GO:0004148">
    <property type="term" value="F:dihydrolipoyl dehydrogenase (NADH) activity"/>
    <property type="evidence" value="ECO:0007669"/>
    <property type="project" value="UniProtKB-EC"/>
</dbReference>
<evidence type="ECO:0000313" key="20">
    <source>
        <dbReference type="Proteomes" id="UP000309676"/>
    </source>
</evidence>
<proteinExistence type="inferred from homology"/>
<evidence type="ECO:0000313" key="19">
    <source>
        <dbReference type="EMBL" id="TLS53016.1"/>
    </source>
</evidence>
<organism evidence="19 20">
    <name type="scientific">Paenibacillus antri</name>
    <dbReference type="NCBI Taxonomy" id="2582848"/>
    <lineage>
        <taxon>Bacteria</taxon>
        <taxon>Bacillati</taxon>
        <taxon>Bacillota</taxon>
        <taxon>Bacilli</taxon>
        <taxon>Bacillales</taxon>
        <taxon>Paenibacillaceae</taxon>
        <taxon>Paenibacillus</taxon>
    </lineage>
</organism>
<dbReference type="EMBL" id="VCIW01000003">
    <property type="protein sequence ID" value="TLS53016.1"/>
    <property type="molecule type" value="Genomic_DNA"/>
</dbReference>
<evidence type="ECO:0000256" key="8">
    <source>
        <dbReference type="ARBA" id="ARBA00023002"/>
    </source>
</evidence>
<dbReference type="AlphaFoldDB" id="A0A5R9GF67"/>
<feature type="binding site" evidence="14">
    <location>
        <position position="324"/>
    </location>
    <ligand>
        <name>FAD</name>
        <dbReference type="ChEBI" id="CHEBI:57692"/>
    </ligand>
</feature>
<keyword evidence="5" id="KW-0963">Cytoplasm</keyword>
<dbReference type="Gene3D" id="3.50.50.60">
    <property type="entry name" value="FAD/NAD(P)-binding domain"/>
    <property type="match status" value="2"/>
</dbReference>
<feature type="binding site" evidence="14">
    <location>
        <position position="284"/>
    </location>
    <ligand>
        <name>NAD(+)</name>
        <dbReference type="ChEBI" id="CHEBI:57540"/>
    </ligand>
</feature>
<comment type="miscellaneous">
    <text evidence="16">The active site is a redox-active disulfide bond.</text>
</comment>
<dbReference type="InterPro" id="IPR036188">
    <property type="entry name" value="FAD/NAD-bd_sf"/>
</dbReference>
<comment type="similarity">
    <text evidence="2 16">Belongs to the class-I pyridine nucleotide-disulfide oxidoreductase family.</text>
</comment>
<gene>
    <name evidence="19" type="primary">lpdA</name>
    <name evidence="19" type="ORF">FE782_06500</name>
</gene>
<dbReference type="GO" id="GO:0005737">
    <property type="term" value="C:cytoplasm"/>
    <property type="evidence" value="ECO:0007669"/>
    <property type="project" value="UniProtKB-SubCell"/>
</dbReference>
<dbReference type="Pfam" id="PF07992">
    <property type="entry name" value="Pyr_redox_2"/>
    <property type="match status" value="1"/>
</dbReference>
<feature type="binding site" evidence="14">
    <location>
        <begin position="151"/>
        <end position="153"/>
    </location>
    <ligand>
        <name>FAD</name>
        <dbReference type="ChEBI" id="CHEBI:57692"/>
    </ligand>
</feature>
<dbReference type="PANTHER" id="PTHR22912:SF217">
    <property type="entry name" value="DIHYDROLIPOYL DEHYDROGENASE"/>
    <property type="match status" value="1"/>
</dbReference>
<dbReference type="SUPFAM" id="SSF51905">
    <property type="entry name" value="FAD/NAD(P)-binding domain"/>
    <property type="match status" value="1"/>
</dbReference>
<dbReference type="InterPro" id="IPR001100">
    <property type="entry name" value="Pyr_nuc-diS_OxRdtase"/>
</dbReference>
<evidence type="ECO:0000256" key="12">
    <source>
        <dbReference type="ARBA" id="ARBA00049187"/>
    </source>
</evidence>
<dbReference type="OrthoDB" id="9800167at2"/>
<dbReference type="PRINTS" id="PR00411">
    <property type="entry name" value="PNDRDTASEI"/>
</dbReference>
<comment type="caution">
    <text evidence="19">The sequence shown here is derived from an EMBL/GenBank/DDBJ whole genome shotgun (WGS) entry which is preliminary data.</text>
</comment>
<dbReference type="FunFam" id="3.30.390.30:FF:000001">
    <property type="entry name" value="Dihydrolipoyl dehydrogenase"/>
    <property type="match status" value="1"/>
</dbReference>
<dbReference type="Proteomes" id="UP000309676">
    <property type="component" value="Unassembled WGS sequence"/>
</dbReference>
<dbReference type="Gene3D" id="3.30.390.30">
    <property type="match status" value="1"/>
</dbReference>
<feature type="active site" description="Proton acceptor" evidence="13">
    <location>
        <position position="457"/>
    </location>
</feature>
<dbReference type="InterPro" id="IPR004099">
    <property type="entry name" value="Pyr_nucl-diS_OxRdtase_dimer"/>
</dbReference>
<comment type="subcellular location">
    <subcellularLocation>
        <location evidence="1">Cytoplasm</location>
    </subcellularLocation>
</comment>
<evidence type="ECO:0000256" key="11">
    <source>
        <dbReference type="ARBA" id="ARBA00023284"/>
    </source>
</evidence>
<feature type="binding site" evidence="14">
    <location>
        <position position="211"/>
    </location>
    <ligand>
        <name>NAD(+)</name>
        <dbReference type="ChEBI" id="CHEBI:57540"/>
    </ligand>
</feature>
<keyword evidence="20" id="KW-1185">Reference proteome</keyword>
<dbReference type="SUPFAM" id="SSF55424">
    <property type="entry name" value="FAD/NAD-linked reductases, dimerisation (C-terminal) domain"/>
    <property type="match status" value="1"/>
</dbReference>
<evidence type="ECO:0000256" key="10">
    <source>
        <dbReference type="ARBA" id="ARBA00023157"/>
    </source>
</evidence>
<feature type="binding site" evidence="14">
    <location>
        <begin position="188"/>
        <end position="195"/>
    </location>
    <ligand>
        <name>NAD(+)</name>
        <dbReference type="ChEBI" id="CHEBI:57540"/>
    </ligand>
</feature>
<dbReference type="InterPro" id="IPR050151">
    <property type="entry name" value="Class-I_Pyr_Nuc-Dis_Oxidored"/>
</dbReference>
<keyword evidence="6 16" id="KW-0285">Flavoprotein</keyword>
<dbReference type="PROSITE" id="PS00076">
    <property type="entry name" value="PYRIDINE_REDOX_1"/>
    <property type="match status" value="1"/>
</dbReference>
<keyword evidence="9 14" id="KW-0520">NAD</keyword>
<dbReference type="RefSeq" id="WP_138193257.1">
    <property type="nucleotide sequence ID" value="NZ_VCIW01000003.1"/>
</dbReference>
<sequence>MTRTYDIVVLGGGPGGYVAAIRAAQLGKSVAVVEKAGLGGTCLHKGCIPSKALLRSAEVLATVRRGAEYGIEVPAAPTIDFGRVQSRKASVVEELHRGVQHLMKKHKIDVVYGKGRLMGPSIFSPQTGTIAVETPDGEAVTLVNDRLILATGSRPRVIPGLEPDGRFVLTSDEALELERLPASLAIVGGGIIGVEWASMMSDFGVAVTVLEAADRLLPTEEEDVSREMAASLAKRGVRVLTGAKVLPETLKKREIGGASEVRVEAERSGERVAVEAETLLVAVGRAPNVEGIGLESADVALERGAIRVNGFMQTSEPHIYAIGDVVGGLQMAHAASYQGIVAVEHMCGAADKPYDPSYVPRCVFSHPEVASIGLTERQAKEAGRRVKAAKMPFRAIGKALVYGEPEGFVKVVADAETNDVLGVHMIGSKVTELIGEASLARLLEATPWEIGAAIHPHPTLSEALGEAALAVDGRSVGL</sequence>
<accession>A0A5R9GF67</accession>
<evidence type="ECO:0000256" key="7">
    <source>
        <dbReference type="ARBA" id="ARBA00022827"/>
    </source>
</evidence>
<evidence type="ECO:0000256" key="2">
    <source>
        <dbReference type="ARBA" id="ARBA00007532"/>
    </source>
</evidence>
<dbReference type="InterPro" id="IPR016156">
    <property type="entry name" value="FAD/NAD-linked_Rdtase_dimer_sf"/>
</dbReference>
<reference evidence="19 20" key="1">
    <citation type="submission" date="2019-05" db="EMBL/GenBank/DDBJ databases">
        <authorList>
            <person name="Narsing Rao M.P."/>
            <person name="Li W.J."/>
        </authorList>
    </citation>
    <scope>NUCLEOTIDE SEQUENCE [LARGE SCALE GENOMIC DNA]</scope>
    <source>
        <strain evidence="19 20">SYSU_K30003</strain>
    </source>
</reference>
<evidence type="ECO:0000256" key="15">
    <source>
        <dbReference type="PIRSR" id="PIRSR000350-4"/>
    </source>
</evidence>
<keyword evidence="14" id="KW-0547">Nucleotide-binding</keyword>
<comment type="cofactor">
    <cofactor evidence="14 16">
        <name>FAD</name>
        <dbReference type="ChEBI" id="CHEBI:57692"/>
    </cofactor>
    <text evidence="14 16">Binds 1 FAD per subunit.</text>
</comment>
<evidence type="ECO:0000256" key="16">
    <source>
        <dbReference type="RuleBase" id="RU003692"/>
    </source>
</evidence>
<dbReference type="PIRSF" id="PIRSF000350">
    <property type="entry name" value="Mercury_reductase_MerA"/>
    <property type="match status" value="1"/>
</dbReference>
<feature type="binding site" evidence="14">
    <location>
        <position position="115"/>
    </location>
    <ligand>
        <name>FAD</name>
        <dbReference type="ChEBI" id="CHEBI:57692"/>
    </ligand>
</feature>
<dbReference type="PRINTS" id="PR00368">
    <property type="entry name" value="FADPNR"/>
</dbReference>
<evidence type="ECO:0000256" key="13">
    <source>
        <dbReference type="PIRSR" id="PIRSR000350-2"/>
    </source>
</evidence>
<dbReference type="EC" id="1.8.1.4" evidence="3 16"/>
<keyword evidence="11 16" id="KW-0676">Redox-active center</keyword>
<dbReference type="PANTHER" id="PTHR22912">
    <property type="entry name" value="DISULFIDE OXIDOREDUCTASE"/>
    <property type="match status" value="1"/>
</dbReference>
<dbReference type="NCBIfam" id="TIGR01350">
    <property type="entry name" value="lipoamide_DH"/>
    <property type="match status" value="1"/>
</dbReference>
<feature type="disulfide bond" description="Redox-active" evidence="15">
    <location>
        <begin position="42"/>
        <end position="47"/>
    </location>
</feature>
<feature type="domain" description="Pyridine nucleotide-disulphide oxidoreductase dimerisation" evidence="17">
    <location>
        <begin position="359"/>
        <end position="468"/>
    </location>
</feature>
<evidence type="ECO:0000256" key="1">
    <source>
        <dbReference type="ARBA" id="ARBA00004496"/>
    </source>
</evidence>
<evidence type="ECO:0000256" key="6">
    <source>
        <dbReference type="ARBA" id="ARBA00022630"/>
    </source>
</evidence>
<evidence type="ECO:0000256" key="14">
    <source>
        <dbReference type="PIRSR" id="PIRSR000350-3"/>
    </source>
</evidence>